<organism evidence="1 2">
    <name type="scientific">Manihot esculenta</name>
    <name type="common">Cassava</name>
    <name type="synonym">Jatropha manihot</name>
    <dbReference type="NCBI Taxonomy" id="3983"/>
    <lineage>
        <taxon>Eukaryota</taxon>
        <taxon>Viridiplantae</taxon>
        <taxon>Streptophyta</taxon>
        <taxon>Embryophyta</taxon>
        <taxon>Tracheophyta</taxon>
        <taxon>Spermatophyta</taxon>
        <taxon>Magnoliopsida</taxon>
        <taxon>eudicotyledons</taxon>
        <taxon>Gunneridae</taxon>
        <taxon>Pentapetalae</taxon>
        <taxon>rosids</taxon>
        <taxon>fabids</taxon>
        <taxon>Malpighiales</taxon>
        <taxon>Euphorbiaceae</taxon>
        <taxon>Crotonoideae</taxon>
        <taxon>Manihoteae</taxon>
        <taxon>Manihot</taxon>
    </lineage>
</organism>
<protein>
    <submittedName>
        <fullName evidence="1">Uncharacterized protein</fullName>
    </submittedName>
</protein>
<accession>A0ACB7H080</accession>
<evidence type="ECO:0000313" key="1">
    <source>
        <dbReference type="EMBL" id="KAG8645952.1"/>
    </source>
</evidence>
<sequence>MKTNGKGAALNGRKADLQLSLPSSPHGVSIADFLTESGTFVDGDLRVNRDGIRIVSQTETKAVIQLRIEEKARKAIARELRINLTSQCPYVVKFYDSFYNNGDISTVLEYMDGGSLAEFLKRNTRIAEPYLAAICKQVLQGLSYLHHEKHIIHRDLKPSNILINHKGEVKIADFGVSAIMASTSGQANTYVGTYHYMSPERISSEISEGSHDYKSDIWSMGIVMLECATGQFPYSSPDQGEVWANLFELMEAIVEQPEPCAPSDQFSSEFCSFISSCLQKDPKKRRSTSELLVCM</sequence>
<keyword evidence="2" id="KW-1185">Reference proteome</keyword>
<comment type="caution">
    <text evidence="1">The sequence shown here is derived from an EMBL/GenBank/DDBJ whole genome shotgun (WGS) entry which is preliminary data.</text>
</comment>
<evidence type="ECO:0000313" key="2">
    <source>
        <dbReference type="Proteomes" id="UP000091857"/>
    </source>
</evidence>
<gene>
    <name evidence="1" type="ORF">MANES_10G112700v8</name>
</gene>
<dbReference type="Proteomes" id="UP000091857">
    <property type="component" value="Chromosome 10"/>
</dbReference>
<reference evidence="2" key="1">
    <citation type="journal article" date="2016" name="Nat. Biotechnol.">
        <title>Sequencing wild and cultivated cassava and related species reveals extensive interspecific hybridization and genetic diversity.</title>
        <authorList>
            <person name="Bredeson J.V."/>
            <person name="Lyons J.B."/>
            <person name="Prochnik S.E."/>
            <person name="Wu G.A."/>
            <person name="Ha C.M."/>
            <person name="Edsinger-Gonzales E."/>
            <person name="Grimwood J."/>
            <person name="Schmutz J."/>
            <person name="Rabbi I.Y."/>
            <person name="Egesi C."/>
            <person name="Nauluvula P."/>
            <person name="Lebot V."/>
            <person name="Ndunguru J."/>
            <person name="Mkamilo G."/>
            <person name="Bart R.S."/>
            <person name="Setter T.L."/>
            <person name="Gleadow R.M."/>
            <person name="Kulakow P."/>
            <person name="Ferguson M.E."/>
            <person name="Rounsley S."/>
            <person name="Rokhsar D.S."/>
        </authorList>
    </citation>
    <scope>NUCLEOTIDE SEQUENCE [LARGE SCALE GENOMIC DNA]</scope>
    <source>
        <strain evidence="2">cv. AM560-2</strain>
    </source>
</reference>
<name>A0ACB7H080_MANES</name>
<dbReference type="EMBL" id="CM004396">
    <property type="protein sequence ID" value="KAG8645952.1"/>
    <property type="molecule type" value="Genomic_DNA"/>
</dbReference>
<proteinExistence type="predicted"/>